<dbReference type="EMBL" id="GBRH01198955">
    <property type="protein sequence ID" value="JAD98940.1"/>
    <property type="molecule type" value="Transcribed_RNA"/>
</dbReference>
<name>A0A0A9EM44_ARUDO</name>
<sequence length="12" mass="1460">MNAQTLIYPMMF</sequence>
<organism evidence="1">
    <name type="scientific">Arundo donax</name>
    <name type="common">Giant reed</name>
    <name type="synonym">Donax arundinaceus</name>
    <dbReference type="NCBI Taxonomy" id="35708"/>
    <lineage>
        <taxon>Eukaryota</taxon>
        <taxon>Viridiplantae</taxon>
        <taxon>Streptophyta</taxon>
        <taxon>Embryophyta</taxon>
        <taxon>Tracheophyta</taxon>
        <taxon>Spermatophyta</taxon>
        <taxon>Magnoliopsida</taxon>
        <taxon>Liliopsida</taxon>
        <taxon>Poales</taxon>
        <taxon>Poaceae</taxon>
        <taxon>PACMAD clade</taxon>
        <taxon>Arundinoideae</taxon>
        <taxon>Arundineae</taxon>
        <taxon>Arundo</taxon>
    </lineage>
</organism>
<evidence type="ECO:0000313" key="1">
    <source>
        <dbReference type="EMBL" id="JAD98940.1"/>
    </source>
</evidence>
<protein>
    <submittedName>
        <fullName evidence="1">Uncharacterized protein</fullName>
    </submittedName>
</protein>
<reference evidence="1" key="1">
    <citation type="submission" date="2014-09" db="EMBL/GenBank/DDBJ databases">
        <authorList>
            <person name="Magalhaes I.L.F."/>
            <person name="Oliveira U."/>
            <person name="Santos F.R."/>
            <person name="Vidigal T.H.D.A."/>
            <person name="Brescovit A.D."/>
            <person name="Santos A.J."/>
        </authorList>
    </citation>
    <scope>NUCLEOTIDE SEQUENCE</scope>
    <source>
        <tissue evidence="1">Shoot tissue taken approximately 20 cm above the soil surface</tissue>
    </source>
</reference>
<accession>A0A0A9EM44</accession>
<proteinExistence type="predicted"/>
<reference evidence="1" key="2">
    <citation type="journal article" date="2015" name="Data Brief">
        <title>Shoot transcriptome of the giant reed, Arundo donax.</title>
        <authorList>
            <person name="Barrero R.A."/>
            <person name="Guerrero F.D."/>
            <person name="Moolhuijzen P."/>
            <person name="Goolsby J.A."/>
            <person name="Tidwell J."/>
            <person name="Bellgard S.E."/>
            <person name="Bellgard M.I."/>
        </authorList>
    </citation>
    <scope>NUCLEOTIDE SEQUENCE</scope>
    <source>
        <tissue evidence="1">Shoot tissue taken approximately 20 cm above the soil surface</tissue>
    </source>
</reference>